<dbReference type="HAMAP" id="MF_01114">
    <property type="entry name" value="RecX"/>
    <property type="match status" value="1"/>
</dbReference>
<gene>
    <name evidence="5" type="primary">recX</name>
    <name evidence="9" type="ORF">CGZ93_09015</name>
</gene>
<dbReference type="Proteomes" id="UP000216311">
    <property type="component" value="Unassembled WGS sequence"/>
</dbReference>
<dbReference type="AlphaFoldDB" id="A0A255H342"/>
<comment type="caution">
    <text evidence="9">The sequence shown here is derived from an EMBL/GenBank/DDBJ whole genome shotgun (WGS) entry which is preliminary data.</text>
</comment>
<dbReference type="Gene3D" id="1.10.10.10">
    <property type="entry name" value="Winged helix-like DNA-binding domain superfamily/Winged helix DNA-binding domain"/>
    <property type="match status" value="3"/>
</dbReference>
<dbReference type="EMBL" id="NMVQ01000012">
    <property type="protein sequence ID" value="OYO22050.1"/>
    <property type="molecule type" value="Genomic_DNA"/>
</dbReference>
<dbReference type="InterPro" id="IPR036388">
    <property type="entry name" value="WH-like_DNA-bd_sf"/>
</dbReference>
<evidence type="ECO:0000313" key="9">
    <source>
        <dbReference type="EMBL" id="OYO22050.1"/>
    </source>
</evidence>
<evidence type="ECO:0000259" key="6">
    <source>
        <dbReference type="Pfam" id="PF02631"/>
    </source>
</evidence>
<dbReference type="Pfam" id="PF21981">
    <property type="entry name" value="RecX_HTH3"/>
    <property type="match status" value="1"/>
</dbReference>
<dbReference type="GO" id="GO:0005737">
    <property type="term" value="C:cytoplasm"/>
    <property type="evidence" value="ECO:0007669"/>
    <property type="project" value="UniProtKB-SubCell"/>
</dbReference>
<comment type="subcellular location">
    <subcellularLocation>
        <location evidence="1 5">Cytoplasm</location>
    </subcellularLocation>
</comment>
<reference evidence="9 10" key="1">
    <citation type="submission" date="2017-07" db="EMBL/GenBank/DDBJ databases">
        <title>Draft whole genome sequences of clinical Proprionibacteriaceae strains.</title>
        <authorList>
            <person name="Bernier A.-M."/>
            <person name="Bernard K."/>
            <person name="Domingo M.-C."/>
        </authorList>
    </citation>
    <scope>NUCLEOTIDE SEQUENCE [LARGE SCALE GENOMIC DNA]</scope>
    <source>
        <strain evidence="9 10">NML 130396</strain>
    </source>
</reference>
<feature type="domain" description="RecX third three-helical" evidence="7">
    <location>
        <begin position="105"/>
        <end position="152"/>
    </location>
</feature>
<dbReference type="Pfam" id="PF21982">
    <property type="entry name" value="RecX_HTH1"/>
    <property type="match status" value="1"/>
</dbReference>
<dbReference type="PANTHER" id="PTHR33602:SF1">
    <property type="entry name" value="REGULATORY PROTEIN RECX FAMILY PROTEIN"/>
    <property type="match status" value="1"/>
</dbReference>
<feature type="domain" description="RecX second three-helical" evidence="6">
    <location>
        <begin position="58"/>
        <end position="98"/>
    </location>
</feature>
<comment type="similarity">
    <text evidence="2 5">Belongs to the RecX family.</text>
</comment>
<dbReference type="OrthoDB" id="5244465at2"/>
<organism evidence="9 10">
    <name type="scientific">Enemella dayhoffiae</name>
    <dbReference type="NCBI Taxonomy" id="2016507"/>
    <lineage>
        <taxon>Bacteria</taxon>
        <taxon>Bacillati</taxon>
        <taxon>Actinomycetota</taxon>
        <taxon>Actinomycetes</taxon>
        <taxon>Propionibacteriales</taxon>
        <taxon>Propionibacteriaceae</taxon>
        <taxon>Enemella</taxon>
    </lineage>
</organism>
<keyword evidence="10" id="KW-1185">Reference proteome</keyword>
<dbReference type="GO" id="GO:0006282">
    <property type="term" value="P:regulation of DNA repair"/>
    <property type="evidence" value="ECO:0007669"/>
    <property type="project" value="UniProtKB-UniRule"/>
</dbReference>
<dbReference type="InterPro" id="IPR003783">
    <property type="entry name" value="Regulatory_RecX"/>
</dbReference>
<dbReference type="InterPro" id="IPR053926">
    <property type="entry name" value="RecX_HTH_1st"/>
</dbReference>
<evidence type="ECO:0000259" key="7">
    <source>
        <dbReference type="Pfam" id="PF21981"/>
    </source>
</evidence>
<evidence type="ECO:0000256" key="2">
    <source>
        <dbReference type="ARBA" id="ARBA00009695"/>
    </source>
</evidence>
<dbReference type="Pfam" id="PF02631">
    <property type="entry name" value="RecX_HTH2"/>
    <property type="match status" value="1"/>
</dbReference>
<dbReference type="InterPro" id="IPR053925">
    <property type="entry name" value="RecX_HTH_3rd"/>
</dbReference>
<evidence type="ECO:0000256" key="1">
    <source>
        <dbReference type="ARBA" id="ARBA00004496"/>
    </source>
</evidence>
<comment type="function">
    <text evidence="5">Modulates RecA activity.</text>
</comment>
<evidence type="ECO:0000313" key="10">
    <source>
        <dbReference type="Proteomes" id="UP000216311"/>
    </source>
</evidence>
<protein>
    <recommendedName>
        <fullName evidence="3 5">Regulatory protein RecX</fullName>
    </recommendedName>
</protein>
<dbReference type="RefSeq" id="WP_094363794.1">
    <property type="nucleotide sequence ID" value="NZ_NMVQ01000012.1"/>
</dbReference>
<evidence type="ECO:0000256" key="4">
    <source>
        <dbReference type="ARBA" id="ARBA00022490"/>
    </source>
</evidence>
<keyword evidence="4 5" id="KW-0963">Cytoplasm</keyword>
<feature type="domain" description="RecX first three-helical" evidence="8">
    <location>
        <begin position="12"/>
        <end position="51"/>
    </location>
</feature>
<name>A0A255H342_9ACTN</name>
<accession>A0A255H342</accession>
<evidence type="ECO:0000259" key="8">
    <source>
        <dbReference type="Pfam" id="PF21982"/>
    </source>
</evidence>
<dbReference type="PANTHER" id="PTHR33602">
    <property type="entry name" value="REGULATORY PROTEIN RECX FAMILY PROTEIN"/>
    <property type="match status" value="1"/>
</dbReference>
<proteinExistence type="inferred from homology"/>
<evidence type="ECO:0000256" key="3">
    <source>
        <dbReference type="ARBA" id="ARBA00018111"/>
    </source>
</evidence>
<sequence length="162" mass="18010">MGGPDADPEEVARQIVLRQLTMQARSRHELAEILRRKNIPGDAAAAVLDRMEQVGLVDDSRFAEAWVESRQQRRHLSRTALRQELQRKGVDREQISEAVAEVSPDDEYAAALALAQKKFRSVQSLEPVVQRRRIAGALARRGFGAGIASQALDEVLGHHDEA</sequence>
<dbReference type="InterPro" id="IPR053924">
    <property type="entry name" value="RecX_HTH_2nd"/>
</dbReference>
<evidence type="ECO:0000256" key="5">
    <source>
        <dbReference type="HAMAP-Rule" id="MF_01114"/>
    </source>
</evidence>